<keyword evidence="5" id="KW-0378">Hydrolase</keyword>
<dbReference type="InterPro" id="IPR011583">
    <property type="entry name" value="Chitinase_II/V-like_cat"/>
</dbReference>
<organism evidence="5 6">
    <name type="scientific">Tepidibacter hydrothermalis</name>
    <dbReference type="NCBI Taxonomy" id="3036126"/>
    <lineage>
        <taxon>Bacteria</taxon>
        <taxon>Bacillati</taxon>
        <taxon>Bacillota</taxon>
        <taxon>Clostridia</taxon>
        <taxon>Peptostreptococcales</taxon>
        <taxon>Peptostreptococcaceae</taxon>
        <taxon>Tepidibacter</taxon>
    </lineage>
</organism>
<keyword evidence="3" id="KW-0732">Signal</keyword>
<comment type="catalytic activity">
    <reaction evidence="1">
        <text>Random endo-hydrolysis of N-acetyl-beta-D-glucosaminide (1-&gt;4)-beta-linkages in chitin and chitodextrins.</text>
        <dbReference type="EC" id="3.2.1.14"/>
    </reaction>
</comment>
<dbReference type="Pfam" id="PF07833">
    <property type="entry name" value="Cu_amine_oxidN1"/>
    <property type="match status" value="1"/>
</dbReference>
<feature type="chain" id="PRO_5045623085" description="chitinase" evidence="3">
    <location>
        <begin position="30"/>
        <end position="466"/>
    </location>
</feature>
<dbReference type="EMBL" id="CP120733">
    <property type="protein sequence ID" value="WFD09348.1"/>
    <property type="molecule type" value="Genomic_DNA"/>
</dbReference>
<dbReference type="SUPFAM" id="SSF51445">
    <property type="entry name" value="(Trans)glycosidases"/>
    <property type="match status" value="1"/>
</dbReference>
<dbReference type="Gene3D" id="3.30.457.10">
    <property type="entry name" value="Copper amine oxidase-like, N-terminal domain"/>
    <property type="match status" value="1"/>
</dbReference>
<feature type="domain" description="GH18" evidence="4">
    <location>
        <begin position="35"/>
        <end position="334"/>
    </location>
</feature>
<dbReference type="Gene3D" id="3.40.5.30">
    <property type="entry name" value="(Trans)glycosidases - domain 2"/>
    <property type="match status" value="1"/>
</dbReference>
<feature type="signal peptide" evidence="3">
    <location>
        <begin position="1"/>
        <end position="29"/>
    </location>
</feature>
<dbReference type="PROSITE" id="PS51910">
    <property type="entry name" value="GH18_2"/>
    <property type="match status" value="1"/>
</dbReference>
<dbReference type="InterPro" id="IPR001223">
    <property type="entry name" value="Glyco_hydro18_cat"/>
</dbReference>
<dbReference type="SUPFAM" id="SSF55383">
    <property type="entry name" value="Copper amine oxidase, domain N"/>
    <property type="match status" value="1"/>
</dbReference>
<sequence length="466" mass="53798">MNIFKKFSCVILSLICILNVSFYPNYIFAQDKDDFKVVAYCSDIFKDPVETNIQYDKVTHIIYAFLIPKEDGSLVPIKKPDELKKLVKKGHENNVKVLIAVGGWFDEAYAPLDTRFEKIAASNELRENLVNNIIKFVDEYNLDGVEIDWEYPDLGQSSLNYEKLVLELNSKLKEKNKYLTAALNGAWSKEEGPQVSKAVTPKCLESFDWISIMAYDMNNEQHSPFWFADTSIEYWLNRGVPKEKIVIGIPFYAHPTNPTWKVYRDFVKEDRENAYKDKATIDGITYYYNGINTVKEKTRLALNKASGVMLFDVNEDTLDELSLVKNIDDVINETSNLSSDERNKKIYFVVDDHELTFDENDNLGVPFIDENSRTLVPVRKALEAIGVTLSYNNSDRIVHATKGDSDLRIPIDKDYIYLDRQKIQMDTKAIIKNGRTYIPLRYVFESFNYKTTWHESSRTIIATPQS</sequence>
<proteinExistence type="predicted"/>
<dbReference type="InterPro" id="IPR017853">
    <property type="entry name" value="GH"/>
</dbReference>
<evidence type="ECO:0000256" key="3">
    <source>
        <dbReference type="SAM" id="SignalP"/>
    </source>
</evidence>
<dbReference type="EC" id="3.2.1.14" evidence="2"/>
<reference evidence="5 6" key="1">
    <citation type="submission" date="2023-03" db="EMBL/GenBank/DDBJ databases">
        <title>Complete genome sequence of Tepidibacter sp. SWIR-1, isolated from a deep-sea hydrothermal vent.</title>
        <authorList>
            <person name="Li X."/>
        </authorList>
    </citation>
    <scope>NUCLEOTIDE SEQUENCE [LARGE SCALE GENOMIC DNA]</scope>
    <source>
        <strain evidence="5 6">SWIR-1</strain>
    </source>
</reference>
<dbReference type="InterPro" id="IPR050314">
    <property type="entry name" value="Glycosyl_Hydrlase_18"/>
</dbReference>
<evidence type="ECO:0000259" key="4">
    <source>
        <dbReference type="PROSITE" id="PS51910"/>
    </source>
</evidence>
<dbReference type="PANTHER" id="PTHR11177:SF317">
    <property type="entry name" value="CHITINASE 12-RELATED"/>
    <property type="match status" value="1"/>
</dbReference>
<evidence type="ECO:0000313" key="6">
    <source>
        <dbReference type="Proteomes" id="UP001222800"/>
    </source>
</evidence>
<keyword evidence="6" id="KW-1185">Reference proteome</keyword>
<protein>
    <recommendedName>
        <fullName evidence="2">chitinase</fullName>
        <ecNumber evidence="2">3.2.1.14</ecNumber>
    </recommendedName>
</protein>
<evidence type="ECO:0000256" key="2">
    <source>
        <dbReference type="ARBA" id="ARBA00012729"/>
    </source>
</evidence>
<dbReference type="InterPro" id="IPR036582">
    <property type="entry name" value="Mao_N_sf"/>
</dbReference>
<evidence type="ECO:0000313" key="5">
    <source>
        <dbReference type="EMBL" id="WFD09348.1"/>
    </source>
</evidence>
<dbReference type="Pfam" id="PF00704">
    <property type="entry name" value="Glyco_hydro_18"/>
    <property type="match status" value="1"/>
</dbReference>
<dbReference type="SMART" id="SM00636">
    <property type="entry name" value="Glyco_18"/>
    <property type="match status" value="1"/>
</dbReference>
<accession>A0ABY8E8X4</accession>
<name>A0ABY8E8X4_9FIRM</name>
<dbReference type="InterPro" id="IPR012854">
    <property type="entry name" value="Cu_amine_oxidase-like_N"/>
</dbReference>
<evidence type="ECO:0000256" key="1">
    <source>
        <dbReference type="ARBA" id="ARBA00000822"/>
    </source>
</evidence>
<gene>
    <name evidence="5" type="ORF">P4S50_13240</name>
</gene>
<dbReference type="Gene3D" id="3.20.20.80">
    <property type="entry name" value="Glycosidases"/>
    <property type="match status" value="1"/>
</dbReference>
<dbReference type="Proteomes" id="UP001222800">
    <property type="component" value="Chromosome"/>
</dbReference>
<dbReference type="RefSeq" id="WP_277731273.1">
    <property type="nucleotide sequence ID" value="NZ_CP120733.1"/>
</dbReference>
<dbReference type="GO" id="GO:0016787">
    <property type="term" value="F:hydrolase activity"/>
    <property type="evidence" value="ECO:0007669"/>
    <property type="project" value="UniProtKB-KW"/>
</dbReference>
<dbReference type="PANTHER" id="PTHR11177">
    <property type="entry name" value="CHITINASE"/>
    <property type="match status" value="1"/>
</dbReference>